<dbReference type="RefSeq" id="XP_005783327.1">
    <property type="nucleotide sequence ID" value="XM_005783270.1"/>
</dbReference>
<reference evidence="3" key="1">
    <citation type="journal article" date="2013" name="Nature">
        <title>Pan genome of the phytoplankton Emiliania underpins its global distribution.</title>
        <authorList>
            <person name="Read B.A."/>
            <person name="Kegel J."/>
            <person name="Klute M.J."/>
            <person name="Kuo A."/>
            <person name="Lefebvre S.C."/>
            <person name="Maumus F."/>
            <person name="Mayer C."/>
            <person name="Miller J."/>
            <person name="Monier A."/>
            <person name="Salamov A."/>
            <person name="Young J."/>
            <person name="Aguilar M."/>
            <person name="Claverie J.M."/>
            <person name="Frickenhaus S."/>
            <person name="Gonzalez K."/>
            <person name="Herman E.K."/>
            <person name="Lin Y.C."/>
            <person name="Napier J."/>
            <person name="Ogata H."/>
            <person name="Sarno A.F."/>
            <person name="Shmutz J."/>
            <person name="Schroeder D."/>
            <person name="de Vargas C."/>
            <person name="Verret F."/>
            <person name="von Dassow P."/>
            <person name="Valentin K."/>
            <person name="Van de Peer Y."/>
            <person name="Wheeler G."/>
            <person name="Dacks J.B."/>
            <person name="Delwiche C.F."/>
            <person name="Dyhrman S.T."/>
            <person name="Glockner G."/>
            <person name="John U."/>
            <person name="Richards T."/>
            <person name="Worden A.Z."/>
            <person name="Zhang X."/>
            <person name="Grigoriev I.V."/>
            <person name="Allen A.E."/>
            <person name="Bidle K."/>
            <person name="Borodovsky M."/>
            <person name="Bowler C."/>
            <person name="Brownlee C."/>
            <person name="Cock J.M."/>
            <person name="Elias M."/>
            <person name="Gladyshev V.N."/>
            <person name="Groth M."/>
            <person name="Guda C."/>
            <person name="Hadaegh A."/>
            <person name="Iglesias-Rodriguez M.D."/>
            <person name="Jenkins J."/>
            <person name="Jones B.M."/>
            <person name="Lawson T."/>
            <person name="Leese F."/>
            <person name="Lindquist E."/>
            <person name="Lobanov A."/>
            <person name="Lomsadze A."/>
            <person name="Malik S.B."/>
            <person name="Marsh M.E."/>
            <person name="Mackinder L."/>
            <person name="Mock T."/>
            <person name="Mueller-Roeber B."/>
            <person name="Pagarete A."/>
            <person name="Parker M."/>
            <person name="Probert I."/>
            <person name="Quesneville H."/>
            <person name="Raines C."/>
            <person name="Rensing S.A."/>
            <person name="Riano-Pachon D.M."/>
            <person name="Richier S."/>
            <person name="Rokitta S."/>
            <person name="Shiraiwa Y."/>
            <person name="Soanes D.M."/>
            <person name="van der Giezen M."/>
            <person name="Wahlund T.M."/>
            <person name="Williams B."/>
            <person name="Wilson W."/>
            <person name="Wolfe G."/>
            <person name="Wurch L.L."/>
        </authorList>
    </citation>
    <scope>NUCLEOTIDE SEQUENCE</scope>
</reference>
<dbReference type="AlphaFoldDB" id="A0A0D3K563"/>
<reference evidence="2" key="2">
    <citation type="submission" date="2024-10" db="UniProtKB">
        <authorList>
            <consortium name="EnsemblProtists"/>
        </authorList>
    </citation>
    <scope>IDENTIFICATION</scope>
</reference>
<dbReference type="PaxDb" id="2903-EOD30898"/>
<protein>
    <submittedName>
        <fullName evidence="2">Uncharacterized protein</fullName>
    </submittedName>
</protein>
<dbReference type="KEGG" id="ehx:EMIHUDRAFT_456422"/>
<organism evidence="2 3">
    <name type="scientific">Emiliania huxleyi (strain CCMP1516)</name>
    <dbReference type="NCBI Taxonomy" id="280463"/>
    <lineage>
        <taxon>Eukaryota</taxon>
        <taxon>Haptista</taxon>
        <taxon>Haptophyta</taxon>
        <taxon>Prymnesiophyceae</taxon>
        <taxon>Isochrysidales</taxon>
        <taxon>Noelaerhabdaceae</taxon>
        <taxon>Emiliania</taxon>
    </lineage>
</organism>
<evidence type="ECO:0000313" key="3">
    <source>
        <dbReference type="Proteomes" id="UP000013827"/>
    </source>
</evidence>
<feature type="region of interest" description="Disordered" evidence="1">
    <location>
        <begin position="113"/>
        <end position="133"/>
    </location>
</feature>
<evidence type="ECO:0000313" key="2">
    <source>
        <dbReference type="EnsemblProtists" id="EOD30898"/>
    </source>
</evidence>
<proteinExistence type="predicted"/>
<dbReference type="Proteomes" id="UP000013827">
    <property type="component" value="Unassembled WGS sequence"/>
</dbReference>
<feature type="compositionally biased region" description="Low complexity" evidence="1">
    <location>
        <begin position="200"/>
        <end position="211"/>
    </location>
</feature>
<keyword evidence="3" id="KW-1185">Reference proteome</keyword>
<dbReference type="EnsemblProtists" id="EOD30898">
    <property type="protein sequence ID" value="EOD30898"/>
    <property type="gene ID" value="EMIHUDRAFT_456422"/>
</dbReference>
<evidence type="ECO:0000256" key="1">
    <source>
        <dbReference type="SAM" id="MobiDB-lite"/>
    </source>
</evidence>
<dbReference type="HOGENOM" id="CLU_1186899_0_0_1"/>
<dbReference type="GeneID" id="17276171"/>
<feature type="region of interest" description="Disordered" evidence="1">
    <location>
        <begin position="181"/>
        <end position="211"/>
    </location>
</feature>
<accession>A0A0D3K563</accession>
<sequence length="234" mass="24121">MLFLTAVSAICYRQHPSLPATRTPRRAAASLSALPPPDYMSDAALKAELRARGQSAKALGDAQAAWRAVLIRHLLAARTDDAAAAQPAAGKERRPPTIEGAAARGAARGGASFSFLRPTPAAAPPVGGESPLAAPESLSERAIKAELDERGVAWRGVFPMLPALDGMSEEQLAAEIEGLRERPPAAGAAGTAGGEGRGEGAPLPAEAAATSGRPALEAALLRARADRWRRVGYS</sequence>
<name>A0A0D3K563_EMIH1</name>